<keyword evidence="3" id="KW-1185">Reference proteome</keyword>
<dbReference type="KEGG" id="tvi:Thivi_0450"/>
<protein>
    <submittedName>
        <fullName evidence="2">ABC-type long-chain fatty acid transport system, fused permease and ATPase component</fullName>
    </submittedName>
</protein>
<evidence type="ECO:0000313" key="3">
    <source>
        <dbReference type="Proteomes" id="UP000006062"/>
    </source>
</evidence>
<name>I3Y697_THIV6</name>
<dbReference type="GO" id="GO:0016020">
    <property type="term" value="C:membrane"/>
    <property type="evidence" value="ECO:0007669"/>
    <property type="project" value="InterPro"/>
</dbReference>
<evidence type="ECO:0000256" key="1">
    <source>
        <dbReference type="SAM" id="Phobius"/>
    </source>
</evidence>
<sequence>MSVAINEWRRPFFDTVQAALSGEAGVTSGALFALLIDFAEIAFIAILVVVATSFFVSHYVFRWRTAMNDYYDVARWAEVRSIKGAAQRIQEDTMRFADIVETLGVKIVDSVMALFPFLPLLFALSSYVTELPILGSIPAPLFTAALVWSLFGTAVLAVAGIKLPGLYFRNQRVEAAYRKELVYGEDDPDRAQLPTLRTLFANVRRHYFRLYFHYFYFNIAHYNYLQADNIFVYLILVPTIAAGQVTFGILQQILTAFGQVSSSFQYLVNSWTTIVELQSIHKRLVAFEAAFERQPSLVSVGIDLSPGTALAGRQPAPSNCPFIEIPVMTASSQVASIRPFSPDPLSEALARVGASAAPVCFSGQWEELLWDLACLDPVRIETAIPGVALGQSVELQGIQFRDDMGLAEGTTFGLCCFLDEWHAMRPRSESKAEPPTGFDIEAHDRGTLLTLAADRQSHGFALRVLMGAYQAESRRVVPFRRRTDTASRLARHLSDLAGYRDWSGSPLDVGDIAEACGWLSLTPARMQVRGRIRLAAPELIPCLLETIADQALVVRVLTGKAGVA</sequence>
<organism evidence="2 3">
    <name type="scientific">Thiocystis violascens (strain ATCC 17096 / DSM 198 / 6111)</name>
    <name type="common">Chromatium violascens</name>
    <dbReference type="NCBI Taxonomy" id="765911"/>
    <lineage>
        <taxon>Bacteria</taxon>
        <taxon>Pseudomonadati</taxon>
        <taxon>Pseudomonadota</taxon>
        <taxon>Gammaproteobacteria</taxon>
        <taxon>Chromatiales</taxon>
        <taxon>Chromatiaceae</taxon>
        <taxon>Thiocystis</taxon>
    </lineage>
</organism>
<evidence type="ECO:0000313" key="2">
    <source>
        <dbReference type="EMBL" id="AFL72515.1"/>
    </source>
</evidence>
<dbReference type="AlphaFoldDB" id="I3Y697"/>
<feature type="transmembrane region" description="Helical" evidence="1">
    <location>
        <begin position="141"/>
        <end position="161"/>
    </location>
</feature>
<dbReference type="Proteomes" id="UP000006062">
    <property type="component" value="Chromosome"/>
</dbReference>
<dbReference type="eggNOG" id="COG1133">
    <property type="taxonomic scope" value="Bacteria"/>
</dbReference>
<dbReference type="Pfam" id="PF05992">
    <property type="entry name" value="SbmA_BacA"/>
    <property type="match status" value="1"/>
</dbReference>
<dbReference type="GO" id="GO:0015833">
    <property type="term" value="P:peptide transport"/>
    <property type="evidence" value="ECO:0007669"/>
    <property type="project" value="InterPro"/>
</dbReference>
<keyword evidence="1" id="KW-0472">Membrane</keyword>
<feature type="transmembrane region" description="Helical" evidence="1">
    <location>
        <begin position="111"/>
        <end position="129"/>
    </location>
</feature>
<dbReference type="RefSeq" id="WP_014777016.1">
    <property type="nucleotide sequence ID" value="NC_018012.1"/>
</dbReference>
<accession>I3Y697</accession>
<feature type="transmembrane region" description="Helical" evidence="1">
    <location>
        <begin position="41"/>
        <end position="61"/>
    </location>
</feature>
<feature type="transmembrane region" description="Helical" evidence="1">
    <location>
        <begin position="230"/>
        <end position="250"/>
    </location>
</feature>
<gene>
    <name evidence="2" type="ordered locus">Thivi_0450</name>
</gene>
<keyword evidence="1" id="KW-0812">Transmembrane</keyword>
<dbReference type="GO" id="GO:1904680">
    <property type="term" value="F:peptide transmembrane transporter activity"/>
    <property type="evidence" value="ECO:0007669"/>
    <property type="project" value="InterPro"/>
</dbReference>
<dbReference type="EMBL" id="CP003154">
    <property type="protein sequence ID" value="AFL72515.1"/>
    <property type="molecule type" value="Genomic_DNA"/>
</dbReference>
<dbReference type="InterPro" id="IPR009248">
    <property type="entry name" value="SbmA_BacA"/>
</dbReference>
<keyword evidence="1" id="KW-1133">Transmembrane helix</keyword>
<dbReference type="HOGENOM" id="CLU_483064_0_0_6"/>
<proteinExistence type="predicted"/>
<reference evidence="2 3" key="1">
    <citation type="submission" date="2012-06" db="EMBL/GenBank/DDBJ databases">
        <title>Complete sequence of Thiocystis violascens DSM 198.</title>
        <authorList>
            <consortium name="US DOE Joint Genome Institute"/>
            <person name="Lucas S."/>
            <person name="Han J."/>
            <person name="Lapidus A."/>
            <person name="Cheng J.-F."/>
            <person name="Goodwin L."/>
            <person name="Pitluck S."/>
            <person name="Peters L."/>
            <person name="Ovchinnikova G."/>
            <person name="Teshima H."/>
            <person name="Detter J.C."/>
            <person name="Han C."/>
            <person name="Tapia R."/>
            <person name="Land M."/>
            <person name="Hauser L."/>
            <person name="Kyrpides N."/>
            <person name="Ivanova N."/>
            <person name="Pagani I."/>
            <person name="Vogl K."/>
            <person name="Liu Z."/>
            <person name="Frigaard N.-U."/>
            <person name="Bryant D."/>
            <person name="Woyke T."/>
        </authorList>
    </citation>
    <scope>NUCLEOTIDE SEQUENCE [LARGE SCALE GENOMIC DNA]</scope>
    <source>
        <strain evidence="3">ATCC 17096 / DSM 198 / 6111</strain>
    </source>
</reference>